<evidence type="ECO:0000313" key="2">
    <source>
        <dbReference type="EMBL" id="VDN27181.1"/>
    </source>
</evidence>
<evidence type="ECO:0000256" key="1">
    <source>
        <dbReference type="SAM" id="SignalP"/>
    </source>
</evidence>
<dbReference type="WBParaSite" id="GPUH_0001608901-mRNA-1">
    <property type="protein sequence ID" value="GPUH_0001608901-mRNA-1"/>
    <property type="gene ID" value="GPUH_0001608901"/>
</dbReference>
<keyword evidence="3" id="KW-1185">Reference proteome</keyword>
<dbReference type="EMBL" id="UYRT01083256">
    <property type="protein sequence ID" value="VDN27181.1"/>
    <property type="molecule type" value="Genomic_DNA"/>
</dbReference>
<reference evidence="4" key="1">
    <citation type="submission" date="2016-06" db="UniProtKB">
        <authorList>
            <consortium name="WormBaseParasite"/>
        </authorList>
    </citation>
    <scope>IDENTIFICATION</scope>
</reference>
<evidence type="ECO:0000313" key="3">
    <source>
        <dbReference type="Proteomes" id="UP000271098"/>
    </source>
</evidence>
<accession>A0A183E526</accession>
<evidence type="ECO:0000313" key="4">
    <source>
        <dbReference type="WBParaSite" id="GPUH_0001608901-mRNA-1"/>
    </source>
</evidence>
<reference evidence="2 3" key="2">
    <citation type="submission" date="2018-11" db="EMBL/GenBank/DDBJ databases">
        <authorList>
            <consortium name="Pathogen Informatics"/>
        </authorList>
    </citation>
    <scope>NUCLEOTIDE SEQUENCE [LARGE SCALE GENOMIC DNA]</scope>
</reference>
<gene>
    <name evidence="2" type="ORF">GPUH_LOCUS16066</name>
</gene>
<dbReference type="OrthoDB" id="5866095at2759"/>
<dbReference type="Gene3D" id="3.80.10.10">
    <property type="entry name" value="Ribonuclease Inhibitor"/>
    <property type="match status" value="1"/>
</dbReference>
<dbReference type="AlphaFoldDB" id="A0A183E526"/>
<keyword evidence="1" id="KW-0732">Signal</keyword>
<protein>
    <submittedName>
        <fullName evidence="4">LRRNT domain-containing protein</fullName>
    </submittedName>
</protein>
<sequence>MNVAAGISICWIIIIIVCEQQVLSICPQSCICISEEQRIARCDGAALSDIPALLDPRMTSLSMYNCTLRRLDPDVLELYPGMFAFRPRY</sequence>
<dbReference type="InterPro" id="IPR032675">
    <property type="entry name" value="LRR_dom_sf"/>
</dbReference>
<organism evidence="4">
    <name type="scientific">Gongylonema pulchrum</name>
    <dbReference type="NCBI Taxonomy" id="637853"/>
    <lineage>
        <taxon>Eukaryota</taxon>
        <taxon>Metazoa</taxon>
        <taxon>Ecdysozoa</taxon>
        <taxon>Nematoda</taxon>
        <taxon>Chromadorea</taxon>
        <taxon>Rhabditida</taxon>
        <taxon>Spirurina</taxon>
        <taxon>Spiruromorpha</taxon>
        <taxon>Spiruroidea</taxon>
        <taxon>Gongylonematidae</taxon>
        <taxon>Gongylonema</taxon>
    </lineage>
</organism>
<feature type="signal peptide" evidence="1">
    <location>
        <begin position="1"/>
        <end position="24"/>
    </location>
</feature>
<name>A0A183E526_9BILA</name>
<dbReference type="Proteomes" id="UP000271098">
    <property type="component" value="Unassembled WGS sequence"/>
</dbReference>
<feature type="chain" id="PRO_5043139021" evidence="1">
    <location>
        <begin position="25"/>
        <end position="89"/>
    </location>
</feature>
<proteinExistence type="predicted"/>